<organism evidence="2 3">
    <name type="scientific">Fermentimicrarchaeum limneticum</name>
    <dbReference type="NCBI Taxonomy" id="2795018"/>
    <lineage>
        <taxon>Archaea</taxon>
        <taxon>Candidatus Micrarchaeota</taxon>
        <taxon>Candidatus Fermentimicrarchaeales</taxon>
        <taxon>Candidatus Fermentimicrarchaeaceae</taxon>
        <taxon>Candidatus Fermentimicrarchaeum</taxon>
    </lineage>
</organism>
<keyword evidence="1" id="KW-0472">Membrane</keyword>
<feature type="transmembrane region" description="Helical" evidence="1">
    <location>
        <begin position="12"/>
        <end position="31"/>
    </location>
</feature>
<evidence type="ECO:0000313" key="3">
    <source>
        <dbReference type="Proteomes" id="UP000510821"/>
    </source>
</evidence>
<protein>
    <submittedName>
        <fullName evidence="2">Uncharacterized protein</fullName>
    </submittedName>
</protein>
<dbReference type="EMBL" id="CP058998">
    <property type="protein sequence ID" value="QLJ53148.1"/>
    <property type="molecule type" value="Genomic_DNA"/>
</dbReference>
<name>A0A7D5XM49_FERL1</name>
<dbReference type="AlphaFoldDB" id="A0A7D5XM49"/>
<reference evidence="3" key="1">
    <citation type="submission" date="2020-07" db="EMBL/GenBank/DDBJ databases">
        <title>Metabolic diversity and evolutionary history of the archaeal phylum ###Micrarchaeota### uncovered from a freshwater lake metagenome.</title>
        <authorList>
            <person name="Kadnikov V.V."/>
            <person name="Savvichev A.S."/>
            <person name="Mardanov A.V."/>
            <person name="Beletsky A.V."/>
            <person name="Chupakov A.V."/>
            <person name="Kokryatskaya N.M."/>
            <person name="Pimenov N.V."/>
            <person name="Ravin N.V."/>
        </authorList>
    </citation>
    <scope>NUCLEOTIDE SEQUENCE [LARGE SCALE GENOMIC DNA]</scope>
</reference>
<dbReference type="KEGG" id="flt:Sv326_0973"/>
<accession>A0A7D5XM49</accession>
<evidence type="ECO:0000313" key="2">
    <source>
        <dbReference type="EMBL" id="QLJ53148.1"/>
    </source>
</evidence>
<gene>
    <name evidence="2" type="ORF">Sv326_0973</name>
</gene>
<dbReference type="Proteomes" id="UP000510821">
    <property type="component" value="Chromosome"/>
</dbReference>
<keyword evidence="1" id="KW-1133">Transmembrane helix</keyword>
<evidence type="ECO:0000256" key="1">
    <source>
        <dbReference type="SAM" id="Phobius"/>
    </source>
</evidence>
<keyword evidence="1" id="KW-0812">Transmembrane</keyword>
<proteinExistence type="predicted"/>
<sequence length="338" mass="36401">MKAQVAVEFLTAYGWALLAVIVAAVAAFYFLSATQSIPSECNFGNSFQCTSYQFIKNSDGTMKLTFQMTNSLGKRILLYNRKQIIQVQNIGKSGINNYTGVCVGSADIVQSGGDIVCMFNITDKQFTPSVGKISAFTVLLNYTNCDTSSVPSSCINGMNRSFQGKINSDLELAPTIVAPRCKDMKCDTGENYTNCPWDCPSPRPSSVQVSWTADCAHNFIAVNTGVYEINVTVRDQSTHTMSNVPVYIQPVDVGMPAGLLQEITYQITPPVPLTDANGLARANFSWSGCSCCIDSYFGTCSLVLFEISATAGDAIGYNHACGMLDQTSMSSLGCCSCC</sequence>